<dbReference type="PANTHER" id="PTHR40469">
    <property type="entry name" value="SECRETED GLYCOSYL HYDROLASE"/>
    <property type="match status" value="1"/>
</dbReference>
<reference evidence="2 3" key="1">
    <citation type="submission" date="2018-04" db="EMBL/GenBank/DDBJ databases">
        <title>Adhaeribacter sp. HMF7616 genome sequencing and assembly.</title>
        <authorList>
            <person name="Kang H."/>
            <person name="Kang J."/>
            <person name="Cha I."/>
            <person name="Kim H."/>
            <person name="Joh K."/>
        </authorList>
    </citation>
    <scope>NUCLEOTIDE SEQUENCE [LARGE SCALE GENOMIC DNA]</scope>
    <source>
        <strain evidence="2 3">HMF7616</strain>
    </source>
</reference>
<dbReference type="InterPro" id="IPR029010">
    <property type="entry name" value="ThuA-like"/>
</dbReference>
<organism evidence="2 3">
    <name type="scientific">Adhaeribacter pallidiroseus</name>
    <dbReference type="NCBI Taxonomy" id="2072847"/>
    <lineage>
        <taxon>Bacteria</taxon>
        <taxon>Pseudomonadati</taxon>
        <taxon>Bacteroidota</taxon>
        <taxon>Cytophagia</taxon>
        <taxon>Cytophagales</taxon>
        <taxon>Hymenobacteraceae</taxon>
        <taxon>Adhaeribacter</taxon>
    </lineage>
</organism>
<comment type="caution">
    <text evidence="2">The sequence shown here is derived from an EMBL/GenBank/DDBJ whole genome shotgun (WGS) entry which is preliminary data.</text>
</comment>
<gene>
    <name evidence="2" type="ORF">AHMF7616_02031</name>
</gene>
<name>A0A369QMH8_9BACT</name>
<dbReference type="PANTHER" id="PTHR40469:SF2">
    <property type="entry name" value="GALACTOSE-BINDING DOMAIN-LIKE SUPERFAMILY PROTEIN"/>
    <property type="match status" value="1"/>
</dbReference>
<proteinExistence type="predicted"/>
<sequence length="256" mass="28882">MQTTYRHTVFSRVKQHSWIVFLVTTSWLFLNCKSNLPATVKPATGIRVLMVGGGSSHDFNKWYKQADGETLRKNNLAKVTYLSHPDSILLYLPKTDVLFLSNNQPINDPQVRKAIFDFAQAGKGLILAHPALWYNWQDWPEYNLQLVSGGSRGHDKYGSFEVTVTNPQHPVMKGVEIKFSLQDERYYYNPDPAGPGIEVLANSSVTGSDKIYPSIFVIKHPKARILGIALGHDAESHDIANYQTIIRNAVQWAARK</sequence>
<dbReference type="OrthoDB" id="1117240at2"/>
<dbReference type="Proteomes" id="UP000253919">
    <property type="component" value="Unassembled WGS sequence"/>
</dbReference>
<dbReference type="Pfam" id="PF06283">
    <property type="entry name" value="ThuA"/>
    <property type="match status" value="1"/>
</dbReference>
<keyword evidence="3" id="KW-1185">Reference proteome</keyword>
<dbReference type="EMBL" id="QASA01000001">
    <property type="protein sequence ID" value="RDC63428.1"/>
    <property type="molecule type" value="Genomic_DNA"/>
</dbReference>
<dbReference type="Gene3D" id="3.40.50.880">
    <property type="match status" value="1"/>
</dbReference>
<protein>
    <recommendedName>
        <fullName evidence="1">ThuA-like domain-containing protein</fullName>
    </recommendedName>
</protein>
<dbReference type="SUPFAM" id="SSF52317">
    <property type="entry name" value="Class I glutamine amidotransferase-like"/>
    <property type="match status" value="1"/>
</dbReference>
<feature type="domain" description="ThuA-like" evidence="1">
    <location>
        <begin position="48"/>
        <end position="253"/>
    </location>
</feature>
<evidence type="ECO:0000259" key="1">
    <source>
        <dbReference type="Pfam" id="PF06283"/>
    </source>
</evidence>
<evidence type="ECO:0000313" key="3">
    <source>
        <dbReference type="Proteomes" id="UP000253919"/>
    </source>
</evidence>
<evidence type="ECO:0000313" key="2">
    <source>
        <dbReference type="EMBL" id="RDC63428.1"/>
    </source>
</evidence>
<dbReference type="AlphaFoldDB" id="A0A369QMH8"/>
<accession>A0A369QMH8</accession>
<dbReference type="InterPro" id="IPR029062">
    <property type="entry name" value="Class_I_gatase-like"/>
</dbReference>